<evidence type="ECO:0000313" key="3">
    <source>
        <dbReference type="Proteomes" id="UP000627521"/>
    </source>
</evidence>
<protein>
    <submittedName>
        <fullName evidence="2">Tryptophan-rich sensory protein</fullName>
    </submittedName>
</protein>
<feature type="transmembrane region" description="Helical" evidence="1">
    <location>
        <begin position="7"/>
        <end position="27"/>
    </location>
</feature>
<feature type="transmembrane region" description="Helical" evidence="1">
    <location>
        <begin position="181"/>
        <end position="199"/>
    </location>
</feature>
<keyword evidence="1" id="KW-1133">Transmembrane helix</keyword>
<reference evidence="2 3" key="1">
    <citation type="submission" date="2020-09" db="EMBL/GenBank/DDBJ databases">
        <title>Bacillus nautilus sp. nov., Chryseoglobus crepusculi sp. nov, and Psychrobacter noctis sp. nov., isolated from deep-sea sponges from the equatorial Atlantic.</title>
        <authorList>
            <person name="Stennett H.L."/>
            <person name="Williams S.E."/>
        </authorList>
    </citation>
    <scope>NUCLEOTIDE SEQUENCE [LARGE SCALE GENOMIC DNA]</scope>
    <source>
        <strain evidence="2 3">28M-24</strain>
    </source>
</reference>
<feature type="transmembrane region" description="Helical" evidence="1">
    <location>
        <begin position="227"/>
        <end position="248"/>
    </location>
</feature>
<keyword evidence="1" id="KW-0812">Transmembrane</keyword>
<feature type="transmembrane region" description="Helical" evidence="1">
    <location>
        <begin position="47"/>
        <end position="69"/>
    </location>
</feature>
<organism evidence="2 3">
    <name type="scientific">Olleya marilimosa</name>
    <dbReference type="NCBI Taxonomy" id="272164"/>
    <lineage>
        <taxon>Bacteria</taxon>
        <taxon>Pseudomonadati</taxon>
        <taxon>Bacteroidota</taxon>
        <taxon>Flavobacteriia</taxon>
        <taxon>Flavobacteriales</taxon>
        <taxon>Flavobacteriaceae</taxon>
    </lineage>
</organism>
<dbReference type="PANTHER" id="PTHR33802">
    <property type="entry name" value="SI:CH211-161H7.5-RELATED"/>
    <property type="match status" value="1"/>
</dbReference>
<feature type="transmembrane region" description="Helical" evidence="1">
    <location>
        <begin position="139"/>
        <end position="161"/>
    </location>
</feature>
<feature type="transmembrane region" description="Helical" evidence="1">
    <location>
        <begin position="206"/>
        <end position="221"/>
    </location>
</feature>
<proteinExistence type="predicted"/>
<keyword evidence="1" id="KW-0472">Membrane</keyword>
<gene>
    <name evidence="2" type="ORF">IEG06_11185</name>
</gene>
<evidence type="ECO:0000313" key="2">
    <source>
        <dbReference type="EMBL" id="MBD3864016.1"/>
    </source>
</evidence>
<sequence>MKKQLQIINGIAFVCVIVMNYLSNTGLLNNTTIGEVSKQYNTLFTPAGYAFSIWGIIYLLLTGFIVYQGRSLFVKVRNDDFILTTGWWFAISCIANCAWIVTWIYGYTVLSSVFIFIILIALLQIVLKNKMELFDEPITVIVFLWWPFVIYSGWITVASIANVSAVLVKYNWDGFGLSPTVWTLLLIGIATVINLIVTWTRNMREFALVGAWALIAIYVANNNANTTVAYTALVAALILIVSSAAHGFKNRKTNPAIKCMEYFEG</sequence>
<feature type="transmembrane region" description="Helical" evidence="1">
    <location>
        <begin position="107"/>
        <end position="127"/>
    </location>
</feature>
<keyword evidence="3" id="KW-1185">Reference proteome</keyword>
<dbReference type="EMBL" id="JACXXH010000006">
    <property type="protein sequence ID" value="MBD3864016.1"/>
    <property type="molecule type" value="Genomic_DNA"/>
</dbReference>
<dbReference type="RefSeq" id="WP_191101479.1">
    <property type="nucleotide sequence ID" value="NZ_JACXXH010000006.1"/>
</dbReference>
<evidence type="ECO:0000256" key="1">
    <source>
        <dbReference type="SAM" id="Phobius"/>
    </source>
</evidence>
<feature type="transmembrane region" description="Helical" evidence="1">
    <location>
        <begin position="81"/>
        <end position="101"/>
    </location>
</feature>
<accession>A0ABR8LWL8</accession>
<dbReference type="PANTHER" id="PTHR33802:SF1">
    <property type="entry name" value="XK-RELATED PROTEIN"/>
    <property type="match status" value="1"/>
</dbReference>
<name>A0ABR8LWL8_9FLAO</name>
<comment type="caution">
    <text evidence="2">The sequence shown here is derived from an EMBL/GenBank/DDBJ whole genome shotgun (WGS) entry which is preliminary data.</text>
</comment>
<dbReference type="Proteomes" id="UP000627521">
    <property type="component" value="Unassembled WGS sequence"/>
</dbReference>
<dbReference type="Gene3D" id="1.20.1260.100">
    <property type="entry name" value="TspO/MBR protein"/>
    <property type="match status" value="1"/>
</dbReference>
<dbReference type="InterPro" id="IPR038330">
    <property type="entry name" value="TspO/MBR-related_sf"/>
</dbReference>